<evidence type="ECO:0000256" key="1">
    <source>
        <dbReference type="SAM" id="Phobius"/>
    </source>
</evidence>
<protein>
    <recommendedName>
        <fullName evidence="4">Metal-binding integral membrane protein</fullName>
    </recommendedName>
</protein>
<feature type="transmembrane region" description="Helical" evidence="1">
    <location>
        <begin position="9"/>
        <end position="28"/>
    </location>
</feature>
<feature type="transmembrane region" description="Helical" evidence="1">
    <location>
        <begin position="197"/>
        <end position="221"/>
    </location>
</feature>
<dbReference type="AlphaFoldDB" id="A0A132ERF1"/>
<accession>A0A132ERF1</accession>
<feature type="transmembrane region" description="Helical" evidence="1">
    <location>
        <begin position="241"/>
        <end position="261"/>
    </location>
</feature>
<feature type="transmembrane region" description="Helical" evidence="1">
    <location>
        <begin position="67"/>
        <end position="89"/>
    </location>
</feature>
<evidence type="ECO:0000313" key="3">
    <source>
        <dbReference type="Proteomes" id="UP000061512"/>
    </source>
</evidence>
<proteinExistence type="predicted"/>
<keyword evidence="1" id="KW-1133">Transmembrane helix</keyword>
<comment type="caution">
    <text evidence="2">The sequence shown here is derived from an EMBL/GenBank/DDBJ whole genome shotgun (WGS) entry which is preliminary data.</text>
</comment>
<feature type="transmembrane region" description="Helical" evidence="1">
    <location>
        <begin position="140"/>
        <end position="158"/>
    </location>
</feature>
<dbReference type="EMBL" id="LPJX01000071">
    <property type="protein sequence ID" value="KWF56830.1"/>
    <property type="molecule type" value="Genomic_DNA"/>
</dbReference>
<gene>
    <name evidence="2" type="ORF">WT57_32300</name>
</gene>
<organism evidence="2 3">
    <name type="scientific">Burkholderia pseudomultivorans</name>
    <dbReference type="NCBI Taxonomy" id="1207504"/>
    <lineage>
        <taxon>Bacteria</taxon>
        <taxon>Pseudomonadati</taxon>
        <taxon>Pseudomonadota</taxon>
        <taxon>Betaproteobacteria</taxon>
        <taxon>Burkholderiales</taxon>
        <taxon>Burkholderiaceae</taxon>
        <taxon>Burkholderia</taxon>
        <taxon>Burkholderia cepacia complex</taxon>
    </lineage>
</organism>
<name>A0A132ERF1_9BURK</name>
<dbReference type="Pfam" id="PF09948">
    <property type="entry name" value="PpoB2"/>
    <property type="match status" value="1"/>
</dbReference>
<feature type="transmembrane region" description="Helical" evidence="1">
    <location>
        <begin position="101"/>
        <end position="120"/>
    </location>
</feature>
<dbReference type="RefSeq" id="WP_060300755.1">
    <property type="nucleotide sequence ID" value="NZ_LPJX01000071.1"/>
</dbReference>
<evidence type="ECO:0000313" key="2">
    <source>
        <dbReference type="EMBL" id="KWF56830.1"/>
    </source>
</evidence>
<sequence>MNAVSRPRLFLPLAVTLIAAAWIILWAWDSSPYARYLHYVDWSETGLAGLCSVAPAGLVVVPAVLHIAAWLLIIVAMMLPTMLPLLQIFERLTAARPDRKRLLLLVVLGYLSVWSAFGLLAHASDAGLHELVRRTPWLAWHGWVVGAAVLALAGGYQFSSIKYRCLDKCRSPLMFVSEQWHGSNAHRDSFLLGIRHGLFCVGCCWVLMCLMFAVGTGSIGWMLALGAVMSAEKNLPHGRRLSAPLGIVLLGWAALIVVSGLPI</sequence>
<evidence type="ECO:0008006" key="4">
    <source>
        <dbReference type="Google" id="ProtNLM"/>
    </source>
</evidence>
<keyword evidence="1" id="KW-0812">Transmembrane</keyword>
<reference evidence="2 3" key="1">
    <citation type="submission" date="2015-11" db="EMBL/GenBank/DDBJ databases">
        <title>Expanding the genomic diversity of Burkholderia species for the development of highly accurate diagnostics.</title>
        <authorList>
            <person name="Sahl J."/>
            <person name="Keim P."/>
            <person name="Wagner D."/>
        </authorList>
    </citation>
    <scope>NUCLEOTIDE SEQUENCE [LARGE SCALE GENOMIC DNA]</scope>
    <source>
        <strain evidence="2 3">MSMB574WGS</strain>
    </source>
</reference>
<dbReference type="InterPro" id="IPR018688">
    <property type="entry name" value="PpoB2-like"/>
</dbReference>
<keyword evidence="1" id="KW-0472">Membrane</keyword>
<dbReference type="Proteomes" id="UP000061512">
    <property type="component" value="Unassembled WGS sequence"/>
</dbReference>